<evidence type="ECO:0000313" key="2">
    <source>
        <dbReference type="Proteomes" id="UP001341840"/>
    </source>
</evidence>
<keyword evidence="2" id="KW-1185">Reference proteome</keyword>
<name>A0ABU6RAF5_9FABA</name>
<protein>
    <submittedName>
        <fullName evidence="1">Uncharacterized protein</fullName>
    </submittedName>
</protein>
<dbReference type="EMBL" id="JASCZI010030303">
    <property type="protein sequence ID" value="MED6120969.1"/>
    <property type="molecule type" value="Genomic_DNA"/>
</dbReference>
<evidence type="ECO:0000313" key="1">
    <source>
        <dbReference type="EMBL" id="MED6120969.1"/>
    </source>
</evidence>
<dbReference type="Proteomes" id="UP001341840">
    <property type="component" value="Unassembled WGS sequence"/>
</dbReference>
<gene>
    <name evidence="1" type="ORF">PIB30_025746</name>
</gene>
<sequence length="104" mass="11033">MRVRGEQVIREPSVAAITAAGAARSRHRCRSSPAAIAALAAAVELKRGRCCGFGSVMFAGKLLLPSSFGVTFSPSYLLSFCWENSGSNQNHSGSTKIFSHNLCN</sequence>
<reference evidence="1 2" key="1">
    <citation type="journal article" date="2023" name="Plants (Basel)">
        <title>Bridging the Gap: Combining Genomics and Transcriptomics Approaches to Understand Stylosanthes scabra, an Orphan Legume from the Brazilian Caatinga.</title>
        <authorList>
            <person name="Ferreira-Neto J.R.C."/>
            <person name="da Silva M.D."/>
            <person name="Binneck E."/>
            <person name="de Melo N.F."/>
            <person name="da Silva R.H."/>
            <person name="de Melo A.L.T.M."/>
            <person name="Pandolfi V."/>
            <person name="Bustamante F.O."/>
            <person name="Brasileiro-Vidal A.C."/>
            <person name="Benko-Iseppon A.M."/>
        </authorList>
    </citation>
    <scope>NUCLEOTIDE SEQUENCE [LARGE SCALE GENOMIC DNA]</scope>
    <source>
        <tissue evidence="1">Leaves</tissue>
    </source>
</reference>
<proteinExistence type="predicted"/>
<comment type="caution">
    <text evidence="1">The sequence shown here is derived from an EMBL/GenBank/DDBJ whole genome shotgun (WGS) entry which is preliminary data.</text>
</comment>
<organism evidence="1 2">
    <name type="scientific">Stylosanthes scabra</name>
    <dbReference type="NCBI Taxonomy" id="79078"/>
    <lineage>
        <taxon>Eukaryota</taxon>
        <taxon>Viridiplantae</taxon>
        <taxon>Streptophyta</taxon>
        <taxon>Embryophyta</taxon>
        <taxon>Tracheophyta</taxon>
        <taxon>Spermatophyta</taxon>
        <taxon>Magnoliopsida</taxon>
        <taxon>eudicotyledons</taxon>
        <taxon>Gunneridae</taxon>
        <taxon>Pentapetalae</taxon>
        <taxon>rosids</taxon>
        <taxon>fabids</taxon>
        <taxon>Fabales</taxon>
        <taxon>Fabaceae</taxon>
        <taxon>Papilionoideae</taxon>
        <taxon>50 kb inversion clade</taxon>
        <taxon>dalbergioids sensu lato</taxon>
        <taxon>Dalbergieae</taxon>
        <taxon>Pterocarpus clade</taxon>
        <taxon>Stylosanthes</taxon>
    </lineage>
</organism>
<accession>A0ABU6RAF5</accession>